<feature type="compositionally biased region" description="Low complexity" evidence="1">
    <location>
        <begin position="133"/>
        <end position="144"/>
    </location>
</feature>
<dbReference type="AlphaFoldDB" id="A0A1G9DRM0"/>
<feature type="compositionally biased region" description="Acidic residues" evidence="1">
    <location>
        <begin position="99"/>
        <end position="125"/>
    </location>
</feature>
<feature type="compositionally biased region" description="Polar residues" evidence="1">
    <location>
        <begin position="56"/>
        <end position="67"/>
    </location>
</feature>
<protein>
    <submittedName>
        <fullName evidence="2">Uncharacterized protein</fullName>
    </submittedName>
</protein>
<proteinExistence type="predicted"/>
<feature type="compositionally biased region" description="Acidic residues" evidence="1">
    <location>
        <begin position="189"/>
        <end position="202"/>
    </location>
</feature>
<feature type="compositionally biased region" description="Basic and acidic residues" evidence="1">
    <location>
        <begin position="1"/>
        <end position="10"/>
    </location>
</feature>
<sequence>MSDDQSRRSAADSGADASESADDADGDALAPSGGPQRVVSDQSVDDILDSLGETKANVTGSSESPATTADEESTTVEFDEDEVPAAEDAATDTGSSVEADTEPDTDGTETDADIEEHSDDTETDADGAKTDADATSSVDAAASSLQAETARTEDETESIDELAARIETGSVTGADVRAAEAGDGRESTPDVDEIELSMDDLEATQAQSKTGSPSTASGSDLGDDAGPLAGSIPRDDGDSSDDGEDEAESLGLLGRLKRLFGG</sequence>
<evidence type="ECO:0000313" key="3">
    <source>
        <dbReference type="Proteomes" id="UP000198882"/>
    </source>
</evidence>
<feature type="compositionally biased region" description="Acidic residues" evidence="1">
    <location>
        <begin position="69"/>
        <end position="85"/>
    </location>
</feature>
<accession>A0A1G9DRM0</accession>
<evidence type="ECO:0000256" key="1">
    <source>
        <dbReference type="SAM" id="MobiDB-lite"/>
    </source>
</evidence>
<keyword evidence="3" id="KW-1185">Reference proteome</keyword>
<feature type="compositionally biased region" description="Polar residues" evidence="1">
    <location>
        <begin position="204"/>
        <end position="218"/>
    </location>
</feature>
<dbReference type="Proteomes" id="UP000198882">
    <property type="component" value="Unassembled WGS sequence"/>
</dbReference>
<evidence type="ECO:0000313" key="2">
    <source>
        <dbReference type="EMBL" id="SDK66460.1"/>
    </source>
</evidence>
<feature type="compositionally biased region" description="Basic and acidic residues" evidence="1">
    <location>
        <begin position="177"/>
        <end position="188"/>
    </location>
</feature>
<reference evidence="3" key="1">
    <citation type="submission" date="2016-10" db="EMBL/GenBank/DDBJ databases">
        <authorList>
            <person name="Varghese N."/>
            <person name="Submissions S."/>
        </authorList>
    </citation>
    <scope>NUCLEOTIDE SEQUENCE [LARGE SCALE GENOMIC DNA]</scope>
    <source>
        <strain evidence="3">B4,CECT 8067,JCM 17497</strain>
    </source>
</reference>
<dbReference type="RefSeq" id="WP_090310187.1">
    <property type="nucleotide sequence ID" value="NZ_FNFE01000006.1"/>
</dbReference>
<organism evidence="2 3">
    <name type="scientific">Natronorubrum texcoconense</name>
    <dbReference type="NCBI Taxonomy" id="1095776"/>
    <lineage>
        <taxon>Archaea</taxon>
        <taxon>Methanobacteriati</taxon>
        <taxon>Methanobacteriota</taxon>
        <taxon>Stenosarchaea group</taxon>
        <taxon>Halobacteria</taxon>
        <taxon>Halobacteriales</taxon>
        <taxon>Natrialbaceae</taxon>
        <taxon>Natronorubrum</taxon>
    </lineage>
</organism>
<feature type="compositionally biased region" description="Acidic residues" evidence="1">
    <location>
        <begin position="238"/>
        <end position="248"/>
    </location>
</feature>
<dbReference type="EMBL" id="FNFE01000006">
    <property type="protein sequence ID" value="SDK66460.1"/>
    <property type="molecule type" value="Genomic_DNA"/>
</dbReference>
<feature type="region of interest" description="Disordered" evidence="1">
    <location>
        <begin position="1"/>
        <end position="262"/>
    </location>
</feature>
<name>A0A1G9DRM0_9EURY</name>
<dbReference type="OrthoDB" id="170902at2157"/>
<gene>
    <name evidence="2" type="ORF">SAMN04515672_3587</name>
</gene>